<dbReference type="SMART" id="SM00347">
    <property type="entry name" value="HTH_MARR"/>
    <property type="match status" value="1"/>
</dbReference>
<sequence length="122" mass="13698">MENVRCICLMRELMISIRDLEQQLMESAQCDLNQAMALCVISGEPVSASEVSARIGLLPAHTSKLLSAVEDRGWIGRRLGREDKRKVFFSLTRKGEQKLAEIRSLNLTIPELLQPLFEGAEV</sequence>
<keyword evidence="3" id="KW-1185">Reference proteome</keyword>
<dbReference type="InterPro" id="IPR036390">
    <property type="entry name" value="WH_DNA-bd_sf"/>
</dbReference>
<accession>A0ABR4XJ52</accession>
<dbReference type="GO" id="GO:0003677">
    <property type="term" value="F:DNA binding"/>
    <property type="evidence" value="ECO:0007669"/>
    <property type="project" value="UniProtKB-KW"/>
</dbReference>
<dbReference type="EMBL" id="JQZV01000013">
    <property type="protein sequence ID" value="KGN91707.1"/>
    <property type="molecule type" value="Genomic_DNA"/>
</dbReference>
<dbReference type="InterPro" id="IPR039422">
    <property type="entry name" value="MarR/SlyA-like"/>
</dbReference>
<keyword evidence="2" id="KW-0238">DNA-binding</keyword>
<dbReference type="RefSeq" id="WP_036791079.1">
    <property type="nucleotide sequence ID" value="NZ_JQZV01000013.1"/>
</dbReference>
<name>A0ABR4XJ52_9PORP</name>
<proteinExistence type="predicted"/>
<feature type="domain" description="HTH marR-type" evidence="1">
    <location>
        <begin position="1"/>
        <end position="122"/>
    </location>
</feature>
<evidence type="ECO:0000313" key="2">
    <source>
        <dbReference type="EMBL" id="KGN91707.1"/>
    </source>
</evidence>
<dbReference type="Gene3D" id="1.10.10.10">
    <property type="entry name" value="Winged helix-like DNA-binding domain superfamily/Winged helix DNA-binding domain"/>
    <property type="match status" value="1"/>
</dbReference>
<dbReference type="PANTHER" id="PTHR33164:SF43">
    <property type="entry name" value="HTH-TYPE TRANSCRIPTIONAL REPRESSOR YETL"/>
    <property type="match status" value="1"/>
</dbReference>
<dbReference type="SUPFAM" id="SSF46785">
    <property type="entry name" value="Winged helix' DNA-binding domain"/>
    <property type="match status" value="1"/>
</dbReference>
<dbReference type="PANTHER" id="PTHR33164">
    <property type="entry name" value="TRANSCRIPTIONAL REGULATOR, MARR FAMILY"/>
    <property type="match status" value="1"/>
</dbReference>
<comment type="caution">
    <text evidence="2">The sequence shown here is derived from an EMBL/GenBank/DDBJ whole genome shotgun (WGS) entry which is preliminary data.</text>
</comment>
<evidence type="ECO:0000259" key="1">
    <source>
        <dbReference type="PROSITE" id="PS50995"/>
    </source>
</evidence>
<protein>
    <submittedName>
        <fullName evidence="2">DNA-binding protein</fullName>
    </submittedName>
</protein>
<gene>
    <name evidence="2" type="ORF">HQ43_06310</name>
</gene>
<evidence type="ECO:0000313" key="3">
    <source>
        <dbReference type="Proteomes" id="UP000030101"/>
    </source>
</evidence>
<reference evidence="2 3" key="1">
    <citation type="submission" date="2014-08" db="EMBL/GenBank/DDBJ databases">
        <title>Porphyromonas canoris strain:OH2762 Genome sequencing.</title>
        <authorList>
            <person name="Wallis C."/>
            <person name="Deusch O."/>
            <person name="O'Flynn C."/>
            <person name="Davis I."/>
            <person name="Jospin G."/>
            <person name="Darling A.E."/>
            <person name="Coil D.A."/>
            <person name="Alexiev A."/>
            <person name="Horsfall A."/>
            <person name="Kirkwood N."/>
            <person name="Harris S."/>
            <person name="Eisen J.A."/>
        </authorList>
    </citation>
    <scope>NUCLEOTIDE SEQUENCE [LARGE SCALE GENOMIC DNA]</scope>
    <source>
        <strain evidence="3">COT-108 OH2762</strain>
    </source>
</reference>
<dbReference type="InterPro" id="IPR036388">
    <property type="entry name" value="WH-like_DNA-bd_sf"/>
</dbReference>
<organism evidence="2 3">
    <name type="scientific">Porphyromonas canoris</name>
    <dbReference type="NCBI Taxonomy" id="36875"/>
    <lineage>
        <taxon>Bacteria</taxon>
        <taxon>Pseudomonadati</taxon>
        <taxon>Bacteroidota</taxon>
        <taxon>Bacteroidia</taxon>
        <taxon>Bacteroidales</taxon>
        <taxon>Porphyromonadaceae</taxon>
        <taxon>Porphyromonas</taxon>
    </lineage>
</organism>
<dbReference type="Proteomes" id="UP000030101">
    <property type="component" value="Unassembled WGS sequence"/>
</dbReference>
<dbReference type="PROSITE" id="PS50995">
    <property type="entry name" value="HTH_MARR_2"/>
    <property type="match status" value="1"/>
</dbReference>
<dbReference type="InterPro" id="IPR000835">
    <property type="entry name" value="HTH_MarR-typ"/>
</dbReference>
<dbReference type="Pfam" id="PF13463">
    <property type="entry name" value="HTH_27"/>
    <property type="match status" value="1"/>
</dbReference>